<dbReference type="EC" id="3.11.1.1" evidence="8 9"/>
<dbReference type="GO" id="GO:0008967">
    <property type="term" value="F:phosphoglycolate phosphatase activity"/>
    <property type="evidence" value="ECO:0007669"/>
    <property type="project" value="TreeGrafter"/>
</dbReference>
<comment type="function">
    <text evidence="7 9">Involved in phosphonate degradation.</text>
</comment>
<feature type="binding site" evidence="9">
    <location>
        <position position="9"/>
    </location>
    <ligand>
        <name>Mg(2+)</name>
        <dbReference type="ChEBI" id="CHEBI:18420"/>
    </ligand>
</feature>
<comment type="similarity">
    <text evidence="9">Belongs to the HAD-like hydrolase superfamily. PhnX family.</text>
</comment>
<evidence type="ECO:0000313" key="10">
    <source>
        <dbReference type="EMBL" id="KGJ52999.1"/>
    </source>
</evidence>
<sequence>MKIEGIIFDWAGTTVDYGCFAPVQAFAEVFHAFGMEVTMEETRKPMGMLKRDHIKTMLEMPRIEGLWKSAHGRAVTEADIDAMHDTFTEKLMSILDQFADPKPYVVETIARLRAMGLAIGSTTGYTDQMMAVVTRVAKEKGYAPDFWISPNSVDNYGRPYPYMIFENLKQLHIRDVHAAVKVGDTISDIKEGVAAGVISVGILEGSSLMGLMQTEYEALSTQEKEALCARLRKEYIQAGADYVVQDIRELPALIQELNDK</sequence>
<feature type="binding site" evidence="9">
    <location>
        <position position="11"/>
    </location>
    <ligand>
        <name>Mg(2+)</name>
        <dbReference type="ChEBI" id="CHEBI:18420"/>
    </ligand>
</feature>
<dbReference type="AlphaFoldDB" id="A0A099I4W9"/>
<dbReference type="InterPro" id="IPR006323">
    <property type="entry name" value="Phosphonoacetald_hydro"/>
</dbReference>
<keyword evidence="5 9" id="KW-0704">Schiff base</keyword>
<dbReference type="RefSeq" id="WP_044905612.1">
    <property type="nucleotide sequence ID" value="NZ_JQIF01000049.1"/>
</dbReference>
<comment type="subunit">
    <text evidence="1 9">Homodimer.</text>
</comment>
<dbReference type="InterPro" id="IPR023198">
    <property type="entry name" value="PGP-like_dom2"/>
</dbReference>
<dbReference type="GO" id="GO:0000287">
    <property type="term" value="F:magnesium ion binding"/>
    <property type="evidence" value="ECO:0007669"/>
    <property type="project" value="UniProtKB-UniRule"/>
</dbReference>
<protein>
    <recommendedName>
        <fullName evidence="8 9">Phosphonoacetaldehyde hydrolase</fullName>
        <shortName evidence="9">Phosphonatase</shortName>
        <ecNumber evidence="8 9">3.11.1.1</ecNumber>
    </recommendedName>
    <alternativeName>
        <fullName evidence="9">Phosphonoacetaldehyde phosphonohydrolase</fullName>
    </alternativeName>
</protein>
<comment type="catalytic activity">
    <reaction evidence="6 9">
        <text>phosphonoacetaldehyde + H2O = acetaldehyde + phosphate + H(+)</text>
        <dbReference type="Rhea" id="RHEA:18905"/>
        <dbReference type="ChEBI" id="CHEBI:15343"/>
        <dbReference type="ChEBI" id="CHEBI:15377"/>
        <dbReference type="ChEBI" id="CHEBI:15378"/>
        <dbReference type="ChEBI" id="CHEBI:43474"/>
        <dbReference type="ChEBI" id="CHEBI:58383"/>
        <dbReference type="EC" id="3.11.1.1"/>
    </reaction>
</comment>
<dbReference type="GO" id="GO:0019700">
    <property type="term" value="P:organic phosphonate catabolic process"/>
    <property type="evidence" value="ECO:0007669"/>
    <property type="project" value="InterPro"/>
</dbReference>
<keyword evidence="4 9" id="KW-0460">Magnesium</keyword>
<accession>A0A099I4W9</accession>
<evidence type="ECO:0000256" key="9">
    <source>
        <dbReference type="HAMAP-Rule" id="MF_01375"/>
    </source>
</evidence>
<dbReference type="InterPro" id="IPR050155">
    <property type="entry name" value="HAD-like_hydrolase_sf"/>
</dbReference>
<reference evidence="10 11" key="1">
    <citation type="submission" date="2014-08" db="EMBL/GenBank/DDBJ databases">
        <title>Clostridium innocuum, an unnegligible vancomycin-resistant pathogen causing extra-intestinal infections.</title>
        <authorList>
            <person name="Feng Y."/>
            <person name="Chiu C.-H."/>
        </authorList>
    </citation>
    <scope>NUCLEOTIDE SEQUENCE [LARGE SCALE GENOMIC DNA]</scope>
    <source>
        <strain evidence="10 11">AN88</strain>
    </source>
</reference>
<gene>
    <name evidence="9" type="primary">phnX</name>
    <name evidence="10" type="ORF">CIAN88_11940</name>
</gene>
<evidence type="ECO:0000256" key="5">
    <source>
        <dbReference type="ARBA" id="ARBA00023270"/>
    </source>
</evidence>
<evidence type="ECO:0000256" key="3">
    <source>
        <dbReference type="ARBA" id="ARBA00022801"/>
    </source>
</evidence>
<comment type="cofactor">
    <cofactor evidence="9">
        <name>Mg(2+)</name>
        <dbReference type="ChEBI" id="CHEBI:18420"/>
    </cofactor>
    <text evidence="9">Binds 1 Mg(2+) ion per subunit.</text>
</comment>
<dbReference type="Proteomes" id="UP000030008">
    <property type="component" value="Unassembled WGS sequence"/>
</dbReference>
<dbReference type="PANTHER" id="PTHR43434">
    <property type="entry name" value="PHOSPHOGLYCOLATE PHOSPHATASE"/>
    <property type="match status" value="1"/>
</dbReference>
<feature type="active site" description="Nucleophile" evidence="9">
    <location>
        <position position="9"/>
    </location>
</feature>
<evidence type="ECO:0000256" key="7">
    <source>
        <dbReference type="ARBA" id="ARBA00056573"/>
    </source>
</evidence>
<dbReference type="SFLD" id="SFLDG01135">
    <property type="entry name" value="C1.5.6:_HAD__Beta-PGM__Phospha"/>
    <property type="match status" value="1"/>
</dbReference>
<evidence type="ECO:0000256" key="8">
    <source>
        <dbReference type="ARBA" id="ARBA00066472"/>
    </source>
</evidence>
<dbReference type="SUPFAM" id="SSF56784">
    <property type="entry name" value="HAD-like"/>
    <property type="match status" value="1"/>
</dbReference>
<dbReference type="GO" id="GO:0006281">
    <property type="term" value="P:DNA repair"/>
    <property type="evidence" value="ECO:0007669"/>
    <property type="project" value="TreeGrafter"/>
</dbReference>
<dbReference type="Gene3D" id="1.10.150.240">
    <property type="entry name" value="Putative phosphatase, domain 2"/>
    <property type="match status" value="1"/>
</dbReference>
<dbReference type="PANTHER" id="PTHR43434:SF19">
    <property type="entry name" value="PHOSPHONOACETALDEHYDE HYDROLASE"/>
    <property type="match status" value="1"/>
</dbReference>
<keyword evidence="2 9" id="KW-0479">Metal-binding</keyword>
<dbReference type="FunFam" id="1.10.150.240:FF:000006">
    <property type="entry name" value="Phosphonoacetaldehyde hydrolase"/>
    <property type="match status" value="1"/>
</dbReference>
<comment type="caution">
    <text evidence="10">The sequence shown here is derived from an EMBL/GenBank/DDBJ whole genome shotgun (WGS) entry which is preliminary data.</text>
</comment>
<dbReference type="HAMAP" id="MF_01375">
    <property type="entry name" value="PhnX"/>
    <property type="match status" value="1"/>
</dbReference>
<keyword evidence="3 9" id="KW-0378">Hydrolase</keyword>
<dbReference type="GO" id="GO:0050194">
    <property type="term" value="F:phosphonoacetaldehyde hydrolase activity"/>
    <property type="evidence" value="ECO:0007669"/>
    <property type="project" value="UniProtKB-UniRule"/>
</dbReference>
<feature type="active site" description="Schiff-base intermediate with substrate" evidence="9">
    <location>
        <position position="50"/>
    </location>
</feature>
<dbReference type="GO" id="GO:0005829">
    <property type="term" value="C:cytosol"/>
    <property type="evidence" value="ECO:0007669"/>
    <property type="project" value="TreeGrafter"/>
</dbReference>
<dbReference type="SFLD" id="SFLDS00003">
    <property type="entry name" value="Haloacid_Dehalogenase"/>
    <property type="match status" value="1"/>
</dbReference>
<evidence type="ECO:0000256" key="2">
    <source>
        <dbReference type="ARBA" id="ARBA00022723"/>
    </source>
</evidence>
<dbReference type="InterPro" id="IPR023214">
    <property type="entry name" value="HAD_sf"/>
</dbReference>
<evidence type="ECO:0000313" key="11">
    <source>
        <dbReference type="Proteomes" id="UP000030008"/>
    </source>
</evidence>
<dbReference type="Gene3D" id="3.40.50.1000">
    <property type="entry name" value="HAD superfamily/HAD-like"/>
    <property type="match status" value="1"/>
</dbReference>
<feature type="binding site" evidence="9">
    <location>
        <position position="184"/>
    </location>
    <ligand>
        <name>Mg(2+)</name>
        <dbReference type="ChEBI" id="CHEBI:18420"/>
    </ligand>
</feature>
<dbReference type="SFLD" id="SFLDG01129">
    <property type="entry name" value="C1.5:_HAD__Beta-PGM__Phosphata"/>
    <property type="match status" value="1"/>
</dbReference>
<dbReference type="NCBIfam" id="TIGR01422">
    <property type="entry name" value="phosphonatase"/>
    <property type="match status" value="1"/>
</dbReference>
<dbReference type="EMBL" id="JQIF01000049">
    <property type="protein sequence ID" value="KGJ52999.1"/>
    <property type="molecule type" value="Genomic_DNA"/>
</dbReference>
<organism evidence="10 11">
    <name type="scientific">Clostridium innocuum</name>
    <dbReference type="NCBI Taxonomy" id="1522"/>
    <lineage>
        <taxon>Bacteria</taxon>
        <taxon>Bacillati</taxon>
        <taxon>Bacillota</taxon>
        <taxon>Clostridia</taxon>
        <taxon>Eubacteriales</taxon>
        <taxon>Clostridiaceae</taxon>
        <taxon>Clostridium</taxon>
    </lineage>
</organism>
<evidence type="ECO:0000256" key="6">
    <source>
        <dbReference type="ARBA" id="ARBA00052005"/>
    </source>
</evidence>
<evidence type="ECO:0000256" key="1">
    <source>
        <dbReference type="ARBA" id="ARBA00011738"/>
    </source>
</evidence>
<dbReference type="InterPro" id="IPR036412">
    <property type="entry name" value="HAD-like_sf"/>
</dbReference>
<dbReference type="Pfam" id="PF00702">
    <property type="entry name" value="Hydrolase"/>
    <property type="match status" value="1"/>
</dbReference>
<name>A0A099I4W9_CLOIN</name>
<evidence type="ECO:0000256" key="4">
    <source>
        <dbReference type="ARBA" id="ARBA00022842"/>
    </source>
</evidence>
<proteinExistence type="inferred from homology"/>